<sequence length="246" mass="27779">MSLPADAAMASTLLPPDAQLIREAISALMRSPDPQRPGQAIGQSKAGIYAFFDYDKEPVYVGQTAEGFAIRLGRHLMSGRSDAVARYILDPFEIREVALWSLPHIGDMPFRERRAALDPYEYTVFERLVNRSAFHALLNERTVPPSMIVDLPDPLVGVIVPDEVFPDRNHPDVRIARRVQTMSQLAKFISERKVSLGLRRTLATQALRLEEITRRRVNALTQVERHDGPERGDFDVFEEEPDGSLF</sequence>
<feature type="region of interest" description="Disordered" evidence="1">
    <location>
        <begin position="223"/>
        <end position="246"/>
    </location>
</feature>
<evidence type="ECO:0000313" key="3">
    <source>
        <dbReference type="Proteomes" id="UP001589894"/>
    </source>
</evidence>
<dbReference type="RefSeq" id="WP_377338624.1">
    <property type="nucleotide sequence ID" value="NZ_JBHLUE010000011.1"/>
</dbReference>
<organism evidence="2 3">
    <name type="scientific">Plantactinospora siamensis</name>
    <dbReference type="NCBI Taxonomy" id="555372"/>
    <lineage>
        <taxon>Bacteria</taxon>
        <taxon>Bacillati</taxon>
        <taxon>Actinomycetota</taxon>
        <taxon>Actinomycetes</taxon>
        <taxon>Micromonosporales</taxon>
        <taxon>Micromonosporaceae</taxon>
        <taxon>Plantactinospora</taxon>
    </lineage>
</organism>
<proteinExistence type="predicted"/>
<reference evidence="2 3" key="1">
    <citation type="submission" date="2024-09" db="EMBL/GenBank/DDBJ databases">
        <authorList>
            <person name="Sun Q."/>
            <person name="Mori K."/>
        </authorList>
    </citation>
    <scope>NUCLEOTIDE SEQUENCE [LARGE SCALE GENOMIC DNA]</scope>
    <source>
        <strain evidence="2 3">TBRC 2205</strain>
    </source>
</reference>
<protein>
    <submittedName>
        <fullName evidence="2">GIY-YIG nuclease family protein</fullName>
    </submittedName>
</protein>
<feature type="compositionally biased region" description="Acidic residues" evidence="1">
    <location>
        <begin position="235"/>
        <end position="246"/>
    </location>
</feature>
<accession>A0ABV6NWC1</accession>
<dbReference type="Proteomes" id="UP001589894">
    <property type="component" value="Unassembled WGS sequence"/>
</dbReference>
<dbReference type="EMBL" id="JBHLUE010000011">
    <property type="protein sequence ID" value="MFC0565093.1"/>
    <property type="molecule type" value="Genomic_DNA"/>
</dbReference>
<keyword evidence="3" id="KW-1185">Reference proteome</keyword>
<feature type="compositionally biased region" description="Basic and acidic residues" evidence="1">
    <location>
        <begin position="223"/>
        <end position="234"/>
    </location>
</feature>
<evidence type="ECO:0000256" key="1">
    <source>
        <dbReference type="SAM" id="MobiDB-lite"/>
    </source>
</evidence>
<evidence type="ECO:0000313" key="2">
    <source>
        <dbReference type="EMBL" id="MFC0565093.1"/>
    </source>
</evidence>
<name>A0ABV6NWC1_9ACTN</name>
<comment type="caution">
    <text evidence="2">The sequence shown here is derived from an EMBL/GenBank/DDBJ whole genome shotgun (WGS) entry which is preliminary data.</text>
</comment>
<dbReference type="CDD" id="cd00719">
    <property type="entry name" value="GIY-YIG_SF"/>
    <property type="match status" value="1"/>
</dbReference>
<gene>
    <name evidence="2" type="ORF">ACFFHU_13230</name>
</gene>